<reference evidence="1 2" key="1">
    <citation type="submission" date="2021-01" db="EMBL/GenBank/DDBJ databases">
        <title>Brevundimonas vitis sp. nov., an bacterium isolated from grape (Vitis vinifera).</title>
        <authorList>
            <person name="Jiang L."/>
            <person name="Lee J."/>
        </authorList>
    </citation>
    <scope>NUCLEOTIDE SEQUENCE [LARGE SCALE GENOMIC DNA]</scope>
    <source>
        <strain evidence="1 2">GRTSA-9</strain>
    </source>
</reference>
<dbReference type="Proteomes" id="UP000595448">
    <property type="component" value="Chromosome"/>
</dbReference>
<name>A0ABX7BIP7_9CAUL</name>
<keyword evidence="2" id="KW-1185">Reference proteome</keyword>
<dbReference type="RefSeq" id="WP_201101794.1">
    <property type="nucleotide sequence ID" value="NZ_CP067977.1"/>
</dbReference>
<evidence type="ECO:0008006" key="3">
    <source>
        <dbReference type="Google" id="ProtNLM"/>
    </source>
</evidence>
<gene>
    <name evidence="1" type="ORF">JIP62_08615</name>
</gene>
<accession>A0ABX7BIP7</accession>
<evidence type="ECO:0000313" key="1">
    <source>
        <dbReference type="EMBL" id="QQQ17420.1"/>
    </source>
</evidence>
<protein>
    <recommendedName>
        <fullName evidence="3">Transposase</fullName>
    </recommendedName>
</protein>
<sequence>MRLKDIIKAEKSAFDLGKWQYGHIPRHAFPQSKVKESAYKFGRAYSWRIVRFTALGRRIRVKIVLNESKEIFRAKLGVEEGGDMIVLCEHEFHSSEPGWHCHFTTKPLNSVVAGTVRAGKRKRPTAIDASAVFNVTEATAFDIAAKRYGFDQKGSLL</sequence>
<proteinExistence type="predicted"/>
<organism evidence="1 2">
    <name type="scientific">Brevundimonas vitisensis</name>
    <dbReference type="NCBI Taxonomy" id="2800818"/>
    <lineage>
        <taxon>Bacteria</taxon>
        <taxon>Pseudomonadati</taxon>
        <taxon>Pseudomonadota</taxon>
        <taxon>Alphaproteobacteria</taxon>
        <taxon>Caulobacterales</taxon>
        <taxon>Caulobacteraceae</taxon>
        <taxon>Brevundimonas</taxon>
    </lineage>
</organism>
<evidence type="ECO:0000313" key="2">
    <source>
        <dbReference type="Proteomes" id="UP000595448"/>
    </source>
</evidence>
<dbReference type="EMBL" id="CP067977">
    <property type="protein sequence ID" value="QQQ17420.1"/>
    <property type="molecule type" value="Genomic_DNA"/>
</dbReference>